<sequence length="46" mass="5083">MTKKITPQENTSNMKNANKGSSGTNKQYDQAQGNRGKKMNPNQKGK</sequence>
<proteinExistence type="predicted"/>
<accession>A0A1L0ASY5</accession>
<dbReference type="Proteomes" id="UP000183794">
    <property type="component" value="Unassembled WGS sequence"/>
</dbReference>
<name>A0A1L0ASY5_9GAMM</name>
<evidence type="ECO:0000256" key="1">
    <source>
        <dbReference type="SAM" id="MobiDB-lite"/>
    </source>
</evidence>
<organism evidence="2 3">
    <name type="scientific">Moritella viscosa</name>
    <dbReference type="NCBI Taxonomy" id="80854"/>
    <lineage>
        <taxon>Bacteria</taxon>
        <taxon>Pseudomonadati</taxon>
        <taxon>Pseudomonadota</taxon>
        <taxon>Gammaproteobacteria</taxon>
        <taxon>Alteromonadales</taxon>
        <taxon>Moritellaceae</taxon>
        <taxon>Moritella</taxon>
    </lineage>
</organism>
<evidence type="ECO:0000313" key="3">
    <source>
        <dbReference type="Proteomes" id="UP000183794"/>
    </source>
</evidence>
<protein>
    <recommendedName>
        <fullName evidence="4">Alpha-amylase</fullName>
    </recommendedName>
</protein>
<evidence type="ECO:0008006" key="4">
    <source>
        <dbReference type="Google" id="ProtNLM"/>
    </source>
</evidence>
<dbReference type="EMBL" id="FPLD01000135">
    <property type="protein sequence ID" value="SGZ18526.1"/>
    <property type="molecule type" value="Genomic_DNA"/>
</dbReference>
<reference evidence="2 3" key="1">
    <citation type="submission" date="2016-11" db="EMBL/GenBank/DDBJ databases">
        <authorList>
            <person name="Jaros S."/>
            <person name="Januszkiewicz K."/>
            <person name="Wedrychowicz H."/>
        </authorList>
    </citation>
    <scope>NUCLEOTIDE SEQUENCE [LARGE SCALE GENOMIC DNA]</scope>
    <source>
        <strain evidence="2">NVI 5450</strain>
    </source>
</reference>
<feature type="region of interest" description="Disordered" evidence="1">
    <location>
        <begin position="1"/>
        <end position="46"/>
    </location>
</feature>
<dbReference type="RefSeq" id="WP_170862821.1">
    <property type="nucleotide sequence ID" value="NZ_CAWRBC010000079.1"/>
</dbReference>
<evidence type="ECO:0000313" key="2">
    <source>
        <dbReference type="EMBL" id="SGZ18526.1"/>
    </source>
</evidence>
<feature type="compositionally biased region" description="Polar residues" evidence="1">
    <location>
        <begin position="1"/>
        <end position="33"/>
    </location>
</feature>
<gene>
    <name evidence="2" type="ORF">NVI5450_4659</name>
</gene>
<dbReference type="AlphaFoldDB" id="A0A1L0ASY5"/>